<dbReference type="AlphaFoldDB" id="A0AAV5UBJ9"/>
<feature type="transmembrane region" description="Helical" evidence="1">
    <location>
        <begin position="93"/>
        <end position="119"/>
    </location>
</feature>
<organism evidence="2 3">
    <name type="scientific">Pristionchus entomophagus</name>
    <dbReference type="NCBI Taxonomy" id="358040"/>
    <lineage>
        <taxon>Eukaryota</taxon>
        <taxon>Metazoa</taxon>
        <taxon>Ecdysozoa</taxon>
        <taxon>Nematoda</taxon>
        <taxon>Chromadorea</taxon>
        <taxon>Rhabditida</taxon>
        <taxon>Rhabditina</taxon>
        <taxon>Diplogasteromorpha</taxon>
        <taxon>Diplogasteroidea</taxon>
        <taxon>Neodiplogasteridae</taxon>
        <taxon>Pristionchus</taxon>
    </lineage>
</organism>
<evidence type="ECO:0000313" key="3">
    <source>
        <dbReference type="Proteomes" id="UP001432027"/>
    </source>
</evidence>
<feature type="transmembrane region" description="Helical" evidence="1">
    <location>
        <begin position="161"/>
        <end position="182"/>
    </location>
</feature>
<keyword evidence="1" id="KW-0472">Membrane</keyword>
<evidence type="ECO:0000256" key="1">
    <source>
        <dbReference type="SAM" id="Phobius"/>
    </source>
</evidence>
<name>A0AAV5UBJ9_9BILA</name>
<feature type="non-terminal residue" evidence="2">
    <location>
        <position position="1"/>
    </location>
</feature>
<reference evidence="2" key="1">
    <citation type="submission" date="2023-10" db="EMBL/GenBank/DDBJ databases">
        <title>Genome assembly of Pristionchus species.</title>
        <authorList>
            <person name="Yoshida K."/>
            <person name="Sommer R.J."/>
        </authorList>
    </citation>
    <scope>NUCLEOTIDE SEQUENCE</scope>
    <source>
        <strain evidence="2">RS0144</strain>
    </source>
</reference>
<feature type="transmembrane region" description="Helical" evidence="1">
    <location>
        <begin position="62"/>
        <end position="87"/>
    </location>
</feature>
<proteinExistence type="predicted"/>
<keyword evidence="3" id="KW-1185">Reference proteome</keyword>
<feature type="transmembrane region" description="Helical" evidence="1">
    <location>
        <begin position="131"/>
        <end position="155"/>
    </location>
</feature>
<evidence type="ECO:0008006" key="4">
    <source>
        <dbReference type="Google" id="ProtNLM"/>
    </source>
</evidence>
<keyword evidence="1" id="KW-0812">Transmembrane</keyword>
<sequence length="202" mass="22711">FRRESEKRSLFSPQRKMANKAALMSSLEDGFPLNGKGFEFEERTDRSCFLSPFQCGASTPKVVAYVHVGIMLAASLLLFIIFVIIAIANRGEVLFYVGLVGAILALIPIPFEAFAMLGLLKRKAYTCIPLIVLLCFLGVTFTGLFVFFMVLLFGADTNMQFLLVFGYGITMIYLSHVIRVLLRVRLDTLEDKERIPQPNLLR</sequence>
<comment type="caution">
    <text evidence="2">The sequence shown here is derived from an EMBL/GenBank/DDBJ whole genome shotgun (WGS) entry which is preliminary data.</text>
</comment>
<protein>
    <recommendedName>
        <fullName evidence="4">Vesicle transport protein</fullName>
    </recommendedName>
</protein>
<keyword evidence="1" id="KW-1133">Transmembrane helix</keyword>
<accession>A0AAV5UBJ9</accession>
<dbReference type="EMBL" id="BTSX01000006">
    <property type="protein sequence ID" value="GMT03762.1"/>
    <property type="molecule type" value="Genomic_DNA"/>
</dbReference>
<dbReference type="Proteomes" id="UP001432027">
    <property type="component" value="Unassembled WGS sequence"/>
</dbReference>
<gene>
    <name evidence="2" type="ORF">PENTCL1PPCAC_25936</name>
</gene>
<evidence type="ECO:0000313" key="2">
    <source>
        <dbReference type="EMBL" id="GMT03762.1"/>
    </source>
</evidence>